<name>A0A2U1Q1K7_ARTAN</name>
<gene>
    <name evidence="3" type="ORF">CTI12_AA087010</name>
</gene>
<evidence type="ECO:0000313" key="4">
    <source>
        <dbReference type="Proteomes" id="UP000245207"/>
    </source>
</evidence>
<dbReference type="Proteomes" id="UP000245207">
    <property type="component" value="Unassembled WGS sequence"/>
</dbReference>
<dbReference type="PANTHER" id="PTHR32410">
    <property type="entry name" value="CYSTEINE/HISTIDINE-RICH C1 DOMAIN FAMILY PROTEIN"/>
    <property type="match status" value="1"/>
</dbReference>
<protein>
    <submittedName>
        <fullName evidence="3">DC1, C1-like protein</fullName>
    </submittedName>
</protein>
<feature type="domain" description="DC1" evidence="2">
    <location>
        <begin position="30"/>
        <end position="82"/>
    </location>
</feature>
<evidence type="ECO:0000256" key="1">
    <source>
        <dbReference type="ARBA" id="ARBA00022737"/>
    </source>
</evidence>
<keyword evidence="4" id="KW-1185">Reference proteome</keyword>
<proteinExistence type="predicted"/>
<dbReference type="AlphaFoldDB" id="A0A2U1Q1K7"/>
<sequence length="310" mass="35339">MAIGQSIFKIDCVFLRKKLVIQHFRKDNFIHTHPLTLAYSFPKDDQKAKFYPRCKVCEGRFDENLWIYKCEKCRFYVHVDCATTSKKASYNALQLNPGTSAASKNYKDSDYPDLLHLPFPDQTAAIKHFYGESGSRAFETNLTHTTTSPTSSRITTSSSHDSMKMVEVLCNACIRPITNMPFYKCTTSDDGCNFVLHVSCTRLPTEVKRTDDNNDIRTLKLLPPVPFASTIDLVENYGGDYFCEVCEEEFNPNAAFYHCDQCVQSIHLPCVGFIFQEATTWTPFLLDRCDPGVIRKITAEFHNHITNAVD</sequence>
<evidence type="ECO:0000313" key="3">
    <source>
        <dbReference type="EMBL" id="PWA91857.1"/>
    </source>
</evidence>
<accession>A0A2U1Q1K7</accession>
<dbReference type="InterPro" id="IPR046349">
    <property type="entry name" value="C1-like_sf"/>
</dbReference>
<dbReference type="SUPFAM" id="SSF57889">
    <property type="entry name" value="Cysteine-rich domain"/>
    <property type="match status" value="3"/>
</dbReference>
<reference evidence="3 4" key="1">
    <citation type="journal article" date="2018" name="Mol. Plant">
        <title>The genome of Artemisia annua provides insight into the evolution of Asteraceae family and artemisinin biosynthesis.</title>
        <authorList>
            <person name="Shen Q."/>
            <person name="Zhang L."/>
            <person name="Liao Z."/>
            <person name="Wang S."/>
            <person name="Yan T."/>
            <person name="Shi P."/>
            <person name="Liu M."/>
            <person name="Fu X."/>
            <person name="Pan Q."/>
            <person name="Wang Y."/>
            <person name="Lv Z."/>
            <person name="Lu X."/>
            <person name="Zhang F."/>
            <person name="Jiang W."/>
            <person name="Ma Y."/>
            <person name="Chen M."/>
            <person name="Hao X."/>
            <person name="Li L."/>
            <person name="Tang Y."/>
            <person name="Lv G."/>
            <person name="Zhou Y."/>
            <person name="Sun X."/>
            <person name="Brodelius P.E."/>
            <person name="Rose J.K.C."/>
            <person name="Tang K."/>
        </authorList>
    </citation>
    <scope>NUCLEOTIDE SEQUENCE [LARGE SCALE GENOMIC DNA]</scope>
    <source>
        <strain evidence="4">cv. Huhao1</strain>
        <tissue evidence="3">Leaf</tissue>
    </source>
</reference>
<feature type="domain" description="DC1" evidence="2">
    <location>
        <begin position="235"/>
        <end position="271"/>
    </location>
</feature>
<feature type="domain" description="DC1" evidence="2">
    <location>
        <begin position="167"/>
        <end position="200"/>
    </location>
</feature>
<dbReference type="InterPro" id="IPR004146">
    <property type="entry name" value="DC1"/>
</dbReference>
<dbReference type="PANTHER" id="PTHR32410:SF161">
    <property type="entry name" value="DC1, ZINC FINGER, RING_FYVE_PHD-TYPE-RELATED"/>
    <property type="match status" value="1"/>
</dbReference>
<keyword evidence="1" id="KW-0677">Repeat</keyword>
<dbReference type="Pfam" id="PF03107">
    <property type="entry name" value="C1_2"/>
    <property type="match status" value="3"/>
</dbReference>
<dbReference type="EMBL" id="PKPP01000513">
    <property type="protein sequence ID" value="PWA91857.1"/>
    <property type="molecule type" value="Genomic_DNA"/>
</dbReference>
<comment type="caution">
    <text evidence="3">The sequence shown here is derived from an EMBL/GenBank/DDBJ whole genome shotgun (WGS) entry which is preliminary data.</text>
</comment>
<organism evidence="3 4">
    <name type="scientific">Artemisia annua</name>
    <name type="common">Sweet wormwood</name>
    <dbReference type="NCBI Taxonomy" id="35608"/>
    <lineage>
        <taxon>Eukaryota</taxon>
        <taxon>Viridiplantae</taxon>
        <taxon>Streptophyta</taxon>
        <taxon>Embryophyta</taxon>
        <taxon>Tracheophyta</taxon>
        <taxon>Spermatophyta</taxon>
        <taxon>Magnoliopsida</taxon>
        <taxon>eudicotyledons</taxon>
        <taxon>Gunneridae</taxon>
        <taxon>Pentapetalae</taxon>
        <taxon>asterids</taxon>
        <taxon>campanulids</taxon>
        <taxon>Asterales</taxon>
        <taxon>Asteraceae</taxon>
        <taxon>Asteroideae</taxon>
        <taxon>Anthemideae</taxon>
        <taxon>Artemisiinae</taxon>
        <taxon>Artemisia</taxon>
    </lineage>
</organism>
<dbReference type="STRING" id="35608.A0A2U1Q1K7"/>
<dbReference type="InterPro" id="IPR053192">
    <property type="entry name" value="Vacuole_Formation_Reg"/>
</dbReference>
<evidence type="ECO:0000259" key="2">
    <source>
        <dbReference type="Pfam" id="PF03107"/>
    </source>
</evidence>